<keyword evidence="1" id="KW-0812">Transmembrane</keyword>
<sequence length="162" mass="18636">MKMYLMSEGLWDFVTEDEKLDPKATDKEIKKFYKRRNRALGQIYIYVSDAKQSSIDECKTPKKSWDALVKICAPSSRARQASMRRNFLLKRYVTEYYLFMHSYICNASIVFHLLFANVLASSFVNRWHCFSVQEAVASCSSESVTSQLTTHSAVLQASQDGC</sequence>
<keyword evidence="1" id="KW-0472">Membrane</keyword>
<dbReference type="PhylomeDB" id="T1IYZ7"/>
<evidence type="ECO:0000313" key="3">
    <source>
        <dbReference type="Proteomes" id="UP000014500"/>
    </source>
</evidence>
<dbReference type="EnsemblMetazoa" id="SMAR006465-RA">
    <property type="protein sequence ID" value="SMAR006465-PA"/>
    <property type="gene ID" value="SMAR006465"/>
</dbReference>
<dbReference type="Pfam" id="PF14223">
    <property type="entry name" value="Retrotran_gag_2"/>
    <property type="match status" value="1"/>
</dbReference>
<dbReference type="EMBL" id="JH431701">
    <property type="status" value="NOT_ANNOTATED_CDS"/>
    <property type="molecule type" value="Genomic_DNA"/>
</dbReference>
<organism evidence="2 3">
    <name type="scientific">Strigamia maritima</name>
    <name type="common">European centipede</name>
    <name type="synonym">Geophilus maritimus</name>
    <dbReference type="NCBI Taxonomy" id="126957"/>
    <lineage>
        <taxon>Eukaryota</taxon>
        <taxon>Metazoa</taxon>
        <taxon>Ecdysozoa</taxon>
        <taxon>Arthropoda</taxon>
        <taxon>Myriapoda</taxon>
        <taxon>Chilopoda</taxon>
        <taxon>Pleurostigmophora</taxon>
        <taxon>Geophilomorpha</taxon>
        <taxon>Linotaeniidae</taxon>
        <taxon>Strigamia</taxon>
    </lineage>
</organism>
<name>T1IYZ7_STRMM</name>
<accession>T1IYZ7</accession>
<keyword evidence="1" id="KW-1133">Transmembrane helix</keyword>
<proteinExistence type="predicted"/>
<evidence type="ECO:0000313" key="2">
    <source>
        <dbReference type="EnsemblMetazoa" id="SMAR006465-PA"/>
    </source>
</evidence>
<evidence type="ECO:0000256" key="1">
    <source>
        <dbReference type="SAM" id="Phobius"/>
    </source>
</evidence>
<protein>
    <submittedName>
        <fullName evidence="2">Uncharacterized protein</fullName>
    </submittedName>
</protein>
<feature type="transmembrane region" description="Helical" evidence="1">
    <location>
        <begin position="96"/>
        <end position="120"/>
    </location>
</feature>
<keyword evidence="3" id="KW-1185">Reference proteome</keyword>
<dbReference type="AlphaFoldDB" id="T1IYZ7"/>
<reference evidence="2" key="2">
    <citation type="submission" date="2015-02" db="UniProtKB">
        <authorList>
            <consortium name="EnsemblMetazoa"/>
        </authorList>
    </citation>
    <scope>IDENTIFICATION</scope>
</reference>
<dbReference type="HOGENOM" id="CLU_1637542_0_0_1"/>
<reference evidence="3" key="1">
    <citation type="submission" date="2011-05" db="EMBL/GenBank/DDBJ databases">
        <authorList>
            <person name="Richards S.R."/>
            <person name="Qu J."/>
            <person name="Jiang H."/>
            <person name="Jhangiani S.N."/>
            <person name="Agravi P."/>
            <person name="Goodspeed R."/>
            <person name="Gross S."/>
            <person name="Mandapat C."/>
            <person name="Jackson L."/>
            <person name="Mathew T."/>
            <person name="Pu L."/>
            <person name="Thornton R."/>
            <person name="Saada N."/>
            <person name="Wilczek-Boney K.B."/>
            <person name="Lee S."/>
            <person name="Kovar C."/>
            <person name="Wu Y."/>
            <person name="Scherer S.E."/>
            <person name="Worley K.C."/>
            <person name="Muzny D.M."/>
            <person name="Gibbs R."/>
        </authorList>
    </citation>
    <scope>NUCLEOTIDE SEQUENCE</scope>
    <source>
        <strain evidence="3">Brora</strain>
    </source>
</reference>
<dbReference type="Proteomes" id="UP000014500">
    <property type="component" value="Unassembled WGS sequence"/>
</dbReference>